<evidence type="ECO:0000313" key="3">
    <source>
        <dbReference type="Proteomes" id="UP000054032"/>
    </source>
</evidence>
<dbReference type="EMBL" id="KI964221">
    <property type="protein sequence ID" value="EUC39925.1"/>
    <property type="molecule type" value="Genomic_DNA"/>
</dbReference>
<keyword evidence="3" id="KW-1185">Reference proteome</keyword>
<dbReference type="Proteomes" id="UP000054032">
    <property type="component" value="Unassembled WGS sequence"/>
</dbReference>
<feature type="compositionally biased region" description="Basic residues" evidence="1">
    <location>
        <begin position="1"/>
        <end position="11"/>
    </location>
</feature>
<accession>W6YQI6</accession>
<reference evidence="2 3" key="1">
    <citation type="journal article" date="2013" name="PLoS Genet.">
        <title>Comparative genome structure, secondary metabolite, and effector coding capacity across Cochliobolus pathogens.</title>
        <authorList>
            <person name="Condon B.J."/>
            <person name="Leng Y."/>
            <person name="Wu D."/>
            <person name="Bushley K.E."/>
            <person name="Ohm R.A."/>
            <person name="Otillar R."/>
            <person name="Martin J."/>
            <person name="Schackwitz W."/>
            <person name="Grimwood J."/>
            <person name="MohdZainudin N."/>
            <person name="Xue C."/>
            <person name="Wang R."/>
            <person name="Manning V.A."/>
            <person name="Dhillon B."/>
            <person name="Tu Z.J."/>
            <person name="Steffenson B.J."/>
            <person name="Salamov A."/>
            <person name="Sun H."/>
            <person name="Lowry S."/>
            <person name="LaButti K."/>
            <person name="Han J."/>
            <person name="Copeland A."/>
            <person name="Lindquist E."/>
            <person name="Barry K."/>
            <person name="Schmutz J."/>
            <person name="Baker S.E."/>
            <person name="Ciuffetti L.M."/>
            <person name="Grigoriev I.V."/>
            <person name="Zhong S."/>
            <person name="Turgeon B.G."/>
        </authorList>
    </citation>
    <scope>NUCLEOTIDE SEQUENCE [LARGE SCALE GENOMIC DNA]</scope>
    <source>
        <strain evidence="2 3">ATCC 44560</strain>
    </source>
</reference>
<dbReference type="RefSeq" id="XP_007693552.1">
    <property type="nucleotide sequence ID" value="XM_007695362.1"/>
</dbReference>
<protein>
    <submittedName>
        <fullName evidence="2">Uncharacterized protein</fullName>
    </submittedName>
</protein>
<organism evidence="2 3">
    <name type="scientific">Bipolaris oryzae ATCC 44560</name>
    <dbReference type="NCBI Taxonomy" id="930090"/>
    <lineage>
        <taxon>Eukaryota</taxon>
        <taxon>Fungi</taxon>
        <taxon>Dikarya</taxon>
        <taxon>Ascomycota</taxon>
        <taxon>Pezizomycotina</taxon>
        <taxon>Dothideomycetes</taxon>
        <taxon>Pleosporomycetidae</taxon>
        <taxon>Pleosporales</taxon>
        <taxon>Pleosporineae</taxon>
        <taxon>Pleosporaceae</taxon>
        <taxon>Bipolaris</taxon>
    </lineage>
</organism>
<dbReference type="AlphaFoldDB" id="W6YQI6"/>
<dbReference type="GeneID" id="19119551"/>
<gene>
    <name evidence="2" type="ORF">COCMIDRAFT_110137</name>
</gene>
<dbReference type="OrthoDB" id="3799196at2759"/>
<evidence type="ECO:0000256" key="1">
    <source>
        <dbReference type="SAM" id="MobiDB-lite"/>
    </source>
</evidence>
<evidence type="ECO:0000313" key="2">
    <source>
        <dbReference type="EMBL" id="EUC39925.1"/>
    </source>
</evidence>
<name>W6YQI6_COCMI</name>
<dbReference type="KEGG" id="bor:COCMIDRAFT_110137"/>
<feature type="region of interest" description="Disordered" evidence="1">
    <location>
        <begin position="1"/>
        <end position="22"/>
    </location>
</feature>
<dbReference type="HOGENOM" id="CLU_2072909_0_0_1"/>
<feature type="region of interest" description="Disordered" evidence="1">
    <location>
        <begin position="92"/>
        <end position="122"/>
    </location>
</feature>
<sequence>MDAWGLKKKATKREAQKDAGHTQPQWDRFYYITKIEIDALVKDNPGIKWSEVKANDVEEMYGRVNAQLKAEDIPEVRYDVFRWRMARAIQNQREKGGCSGMPKGSTAAEAAAAGPNQDAEQE</sequence>
<proteinExistence type="predicted"/>